<dbReference type="SUPFAM" id="SSF55729">
    <property type="entry name" value="Acyl-CoA N-acyltransferases (Nat)"/>
    <property type="match status" value="1"/>
</dbReference>
<sequence length="144" mass="16358">MNESPWHVRLAHWPGDEPALRQVRERVFVQEQQVPLELEWDGIDDQCLHMLAEDKSGNPIGTGRLLPDGHIGRMAVLREWRGRGVGSALLQALMQEGEKQGFRNMVLAAQLQAMPFYEKAGFTAEGEIFDDAGIPHRNMVWRKS</sequence>
<dbReference type="RefSeq" id="WP_041067197.1">
    <property type="nucleotide sequence ID" value="NZ_AP012273.1"/>
</dbReference>
<dbReference type="Gene3D" id="3.40.630.30">
    <property type="match status" value="1"/>
</dbReference>
<evidence type="ECO:0000313" key="5">
    <source>
        <dbReference type="Proteomes" id="UP000031631"/>
    </source>
</evidence>
<dbReference type="AlphaFoldDB" id="A0A7U6GIW0"/>
<organism evidence="4 5">
    <name type="scientific">Thiolapillus brandeum</name>
    <dbReference type="NCBI Taxonomy" id="1076588"/>
    <lineage>
        <taxon>Bacteria</taxon>
        <taxon>Pseudomonadati</taxon>
        <taxon>Pseudomonadota</taxon>
        <taxon>Gammaproteobacteria</taxon>
        <taxon>Chromatiales</taxon>
        <taxon>Sedimenticolaceae</taxon>
        <taxon>Thiolapillus</taxon>
    </lineage>
</organism>
<dbReference type="Pfam" id="PF13673">
    <property type="entry name" value="Acetyltransf_10"/>
    <property type="match status" value="1"/>
</dbReference>
<keyword evidence="1 4" id="KW-0808">Transferase</keyword>
<dbReference type="EMBL" id="AP012273">
    <property type="protein sequence ID" value="BAO44413.1"/>
    <property type="molecule type" value="Genomic_DNA"/>
</dbReference>
<keyword evidence="2" id="KW-0012">Acyltransferase</keyword>
<dbReference type="CDD" id="cd04301">
    <property type="entry name" value="NAT_SF"/>
    <property type="match status" value="1"/>
</dbReference>
<dbReference type="GO" id="GO:0016747">
    <property type="term" value="F:acyltransferase activity, transferring groups other than amino-acyl groups"/>
    <property type="evidence" value="ECO:0007669"/>
    <property type="project" value="InterPro"/>
</dbReference>
<name>A0A7U6GIW0_9GAMM</name>
<dbReference type="KEGG" id="tbn:TBH_C1494"/>
<keyword evidence="5" id="KW-1185">Reference proteome</keyword>
<evidence type="ECO:0000259" key="3">
    <source>
        <dbReference type="PROSITE" id="PS51186"/>
    </source>
</evidence>
<evidence type="ECO:0000256" key="2">
    <source>
        <dbReference type="ARBA" id="ARBA00023315"/>
    </source>
</evidence>
<feature type="domain" description="N-acetyltransferase" evidence="3">
    <location>
        <begin position="8"/>
        <end position="144"/>
    </location>
</feature>
<dbReference type="OrthoDB" id="9796171at2"/>
<proteinExistence type="predicted"/>
<dbReference type="PANTHER" id="PTHR43877">
    <property type="entry name" value="AMINOALKYLPHOSPHONATE N-ACETYLTRANSFERASE-RELATED-RELATED"/>
    <property type="match status" value="1"/>
</dbReference>
<evidence type="ECO:0000256" key="1">
    <source>
        <dbReference type="ARBA" id="ARBA00022679"/>
    </source>
</evidence>
<dbReference type="Proteomes" id="UP000031631">
    <property type="component" value="Chromosome"/>
</dbReference>
<evidence type="ECO:0000313" key="4">
    <source>
        <dbReference type="EMBL" id="BAO44413.1"/>
    </source>
</evidence>
<reference evidence="4 5" key="1">
    <citation type="journal article" date="2014" name="PLoS ONE">
        <title>Physiological and genomic features of a novel sulfur-oxidizing gammaproteobacterium belonging to a previously uncultivated symbiotic lineage isolated from a hydrothermal vent.</title>
        <authorList>
            <person name="Nunoura T."/>
            <person name="Takaki Y."/>
            <person name="Kazama H."/>
            <person name="Kakuta J."/>
            <person name="Shimamura S."/>
            <person name="Makita H."/>
            <person name="Hirai M."/>
            <person name="Miyazaki M."/>
            <person name="Takai K."/>
        </authorList>
    </citation>
    <scope>NUCLEOTIDE SEQUENCE [LARGE SCALE GENOMIC DNA]</scope>
    <source>
        <strain evidence="4 5">Hiromi1</strain>
    </source>
</reference>
<dbReference type="InterPro" id="IPR016181">
    <property type="entry name" value="Acyl_CoA_acyltransferase"/>
</dbReference>
<protein>
    <submittedName>
        <fullName evidence="4">Acetyltransferase</fullName>
    </submittedName>
</protein>
<dbReference type="PROSITE" id="PS51186">
    <property type="entry name" value="GNAT"/>
    <property type="match status" value="1"/>
</dbReference>
<dbReference type="InterPro" id="IPR000182">
    <property type="entry name" value="GNAT_dom"/>
</dbReference>
<dbReference type="InterPro" id="IPR050832">
    <property type="entry name" value="Bact_Acetyltransf"/>
</dbReference>
<gene>
    <name evidence="4" type="ORF">TBH_C1494</name>
</gene>
<accession>A0A7U6GIW0</accession>